<evidence type="ECO:0000256" key="8">
    <source>
        <dbReference type="ARBA" id="ARBA00023114"/>
    </source>
</evidence>
<keyword evidence="10" id="KW-0998">Cell outer membrane</keyword>
<dbReference type="CDD" id="cd00342">
    <property type="entry name" value="gram_neg_porins"/>
    <property type="match status" value="1"/>
</dbReference>
<proteinExistence type="predicted"/>
<evidence type="ECO:0000256" key="3">
    <source>
        <dbReference type="ARBA" id="ARBA00022448"/>
    </source>
</evidence>
<evidence type="ECO:0000256" key="1">
    <source>
        <dbReference type="ARBA" id="ARBA00004571"/>
    </source>
</evidence>
<dbReference type="PRINTS" id="PR00182">
    <property type="entry name" value="ECOLNEIPORIN"/>
</dbReference>
<feature type="signal peptide" evidence="11">
    <location>
        <begin position="1"/>
        <end position="32"/>
    </location>
</feature>
<dbReference type="InterPro" id="IPR002299">
    <property type="entry name" value="Porin_Neis"/>
</dbReference>
<reference evidence="13 14" key="1">
    <citation type="submission" date="2019-04" db="EMBL/GenBank/DDBJ databases">
        <title>Crenobacter sp. nov.</title>
        <authorList>
            <person name="Shi S."/>
        </authorList>
    </citation>
    <scope>NUCLEOTIDE SEQUENCE [LARGE SCALE GENOMIC DNA]</scope>
    <source>
        <strain evidence="13 14">GY 70310</strain>
    </source>
</reference>
<accession>A0A4T0ULH4</accession>
<keyword evidence="5" id="KW-0812">Transmembrane</keyword>
<evidence type="ECO:0000256" key="9">
    <source>
        <dbReference type="ARBA" id="ARBA00023136"/>
    </source>
</evidence>
<protein>
    <submittedName>
        <fullName evidence="13">Porin</fullName>
    </submittedName>
</protein>
<feature type="chain" id="PRO_5020274634" evidence="11">
    <location>
        <begin position="33"/>
        <end position="360"/>
    </location>
</feature>
<dbReference type="Proteomes" id="UP000308891">
    <property type="component" value="Unassembled WGS sequence"/>
</dbReference>
<keyword evidence="3" id="KW-0813">Transport</keyword>
<keyword evidence="14" id="KW-1185">Reference proteome</keyword>
<gene>
    <name evidence="13" type="ORF">E5K04_14380</name>
</gene>
<keyword evidence="8" id="KW-0626">Porin</keyword>
<dbReference type="InterPro" id="IPR050298">
    <property type="entry name" value="Gram-neg_bact_OMP"/>
</dbReference>
<dbReference type="PRINTS" id="PR00184">
    <property type="entry name" value="NEISSPPORIN"/>
</dbReference>
<evidence type="ECO:0000256" key="4">
    <source>
        <dbReference type="ARBA" id="ARBA00022452"/>
    </source>
</evidence>
<evidence type="ECO:0000259" key="12">
    <source>
        <dbReference type="Pfam" id="PF13609"/>
    </source>
</evidence>
<evidence type="ECO:0000256" key="5">
    <source>
        <dbReference type="ARBA" id="ARBA00022692"/>
    </source>
</evidence>
<dbReference type="InterPro" id="IPR001702">
    <property type="entry name" value="Porin_Gram-ve"/>
</dbReference>
<keyword evidence="9" id="KW-0472">Membrane</keyword>
<name>A0A4T0ULH4_9NEIS</name>
<dbReference type="EMBL" id="STGJ01000019">
    <property type="protein sequence ID" value="TIC79085.1"/>
    <property type="molecule type" value="Genomic_DNA"/>
</dbReference>
<evidence type="ECO:0000256" key="10">
    <source>
        <dbReference type="ARBA" id="ARBA00023237"/>
    </source>
</evidence>
<dbReference type="GO" id="GO:0009279">
    <property type="term" value="C:cell outer membrane"/>
    <property type="evidence" value="ECO:0007669"/>
    <property type="project" value="UniProtKB-SubCell"/>
</dbReference>
<evidence type="ECO:0000256" key="6">
    <source>
        <dbReference type="ARBA" id="ARBA00022729"/>
    </source>
</evidence>
<dbReference type="SUPFAM" id="SSF56935">
    <property type="entry name" value="Porins"/>
    <property type="match status" value="1"/>
</dbReference>
<dbReference type="GO" id="GO:0046930">
    <property type="term" value="C:pore complex"/>
    <property type="evidence" value="ECO:0007669"/>
    <property type="project" value="UniProtKB-KW"/>
</dbReference>
<dbReference type="Gene3D" id="2.40.160.10">
    <property type="entry name" value="Porin"/>
    <property type="match status" value="1"/>
</dbReference>
<dbReference type="InterPro" id="IPR033900">
    <property type="entry name" value="Gram_neg_porin_domain"/>
</dbReference>
<feature type="domain" description="Porin" evidence="12">
    <location>
        <begin position="20"/>
        <end position="327"/>
    </location>
</feature>
<dbReference type="Pfam" id="PF13609">
    <property type="entry name" value="Porin_4"/>
    <property type="match status" value="1"/>
</dbReference>
<dbReference type="GO" id="GO:0015288">
    <property type="term" value="F:porin activity"/>
    <property type="evidence" value="ECO:0007669"/>
    <property type="project" value="UniProtKB-KW"/>
</dbReference>
<dbReference type="GO" id="GO:0034220">
    <property type="term" value="P:monoatomic ion transmembrane transport"/>
    <property type="evidence" value="ECO:0007669"/>
    <property type="project" value="InterPro"/>
</dbReference>
<dbReference type="PANTHER" id="PTHR34501">
    <property type="entry name" value="PROTEIN YDDL-RELATED"/>
    <property type="match status" value="1"/>
</dbReference>
<evidence type="ECO:0000313" key="13">
    <source>
        <dbReference type="EMBL" id="TIC79085.1"/>
    </source>
</evidence>
<evidence type="ECO:0000256" key="7">
    <source>
        <dbReference type="ARBA" id="ARBA00023065"/>
    </source>
</evidence>
<keyword evidence="6 11" id="KW-0732">Signal</keyword>
<comment type="caution">
    <text evidence="13">The sequence shown here is derived from an EMBL/GenBank/DDBJ whole genome shotgun (WGS) entry which is preliminary data.</text>
</comment>
<keyword evidence="4" id="KW-1134">Transmembrane beta strand</keyword>
<evidence type="ECO:0000256" key="2">
    <source>
        <dbReference type="ARBA" id="ARBA00011233"/>
    </source>
</evidence>
<keyword evidence="7" id="KW-0406">Ion transport</keyword>
<dbReference type="AlphaFoldDB" id="A0A4T0ULH4"/>
<sequence length="360" mass="38905">MAAGYNRPRKERRMNKKIIALAVALLPAAAMADVTIYGSIRAGLTSTDNIKTNFERTTGVDDFSSRIGFKGNEDLGNGLKAIWKLENGFRVDGTTGAGSSSGTFANRESFVGLQGDFGTLRLGFLDDVLTDTELTDFWIGPRNAGAELFPNYERADDTVKNAVKYNSPSFGGFDFSAFWGTNETNVNDNGVAVDAKHTYGARAGYAANGLMAGLAYQVATDANKAANKDDKSLRFEVGYEANDLFVAATAQQERYYDGGVDEIKQNAYALSASYTIGQFTPKATYSWLSNDKNSDAKDGSKQFAIGVDYAASKRTTLFAQYGQIKYNSEQEVTKKVNGVDVVTGRGDKGSTVNVGVKHNF</sequence>
<dbReference type="InterPro" id="IPR023614">
    <property type="entry name" value="Porin_dom_sf"/>
</dbReference>
<comment type="subcellular location">
    <subcellularLocation>
        <location evidence="1">Cell outer membrane</location>
        <topology evidence="1">Multi-pass membrane protein</topology>
    </subcellularLocation>
</comment>
<comment type="subunit">
    <text evidence="2">Homotrimer.</text>
</comment>
<evidence type="ECO:0000256" key="11">
    <source>
        <dbReference type="SAM" id="SignalP"/>
    </source>
</evidence>
<dbReference type="OrthoDB" id="5289162at2"/>
<organism evidence="13 14">
    <name type="scientific">Crenobacter intestini</name>
    <dbReference type="NCBI Taxonomy" id="2563443"/>
    <lineage>
        <taxon>Bacteria</taxon>
        <taxon>Pseudomonadati</taxon>
        <taxon>Pseudomonadota</taxon>
        <taxon>Betaproteobacteria</taxon>
        <taxon>Neisseriales</taxon>
        <taxon>Neisseriaceae</taxon>
        <taxon>Crenobacter</taxon>
    </lineage>
</organism>
<evidence type="ECO:0000313" key="14">
    <source>
        <dbReference type="Proteomes" id="UP000308891"/>
    </source>
</evidence>
<dbReference type="PANTHER" id="PTHR34501:SF9">
    <property type="entry name" value="MAJOR OUTER MEMBRANE PROTEIN P.IA"/>
    <property type="match status" value="1"/>
</dbReference>